<dbReference type="PANTHER" id="PTHR42832:SF3">
    <property type="entry name" value="L-GLUTAMINE--4-(METHYLSULFANYL)-2-OXOBUTANOATE AMINOTRANSFERASE"/>
    <property type="match status" value="1"/>
</dbReference>
<evidence type="ECO:0000256" key="4">
    <source>
        <dbReference type="RuleBase" id="RU000481"/>
    </source>
</evidence>
<dbReference type="GO" id="GO:0008483">
    <property type="term" value="F:transaminase activity"/>
    <property type="evidence" value="ECO:0007669"/>
    <property type="project" value="UniProtKB-KW"/>
</dbReference>
<dbReference type="PANTHER" id="PTHR42832">
    <property type="entry name" value="AMINO ACID AMINOTRANSFERASE"/>
    <property type="match status" value="1"/>
</dbReference>
<dbReference type="Proteomes" id="UP000287243">
    <property type="component" value="Chromosome"/>
</dbReference>
<reference evidence="6 7" key="1">
    <citation type="submission" date="2017-01" db="EMBL/GenBank/DDBJ databases">
        <title>First insights into the biology of 'candidatus Vampirococcus archaeovorus'.</title>
        <authorList>
            <person name="Kizina J."/>
            <person name="Jordan S."/>
            <person name="Stueber K."/>
            <person name="Reinhardt R."/>
            <person name="Harder J."/>
        </authorList>
    </citation>
    <scope>NUCLEOTIDE SEQUENCE [LARGE SCALE GENOMIC DNA]</scope>
    <source>
        <strain evidence="6 7">LiM</strain>
    </source>
</reference>
<evidence type="ECO:0000259" key="5">
    <source>
        <dbReference type="Pfam" id="PF00155"/>
    </source>
</evidence>
<keyword evidence="3 4" id="KW-0808">Transferase</keyword>
<dbReference type="InterPro" id="IPR015424">
    <property type="entry name" value="PyrdxlP-dep_Trfase"/>
</dbReference>
<evidence type="ECO:0000313" key="7">
    <source>
        <dbReference type="Proteomes" id="UP000287243"/>
    </source>
</evidence>
<dbReference type="Gene3D" id="3.40.640.10">
    <property type="entry name" value="Type I PLP-dependent aspartate aminotransferase-like (Major domain)"/>
    <property type="match status" value="1"/>
</dbReference>
<dbReference type="CDD" id="cd00609">
    <property type="entry name" value="AAT_like"/>
    <property type="match status" value="1"/>
</dbReference>
<dbReference type="InterPro" id="IPR015421">
    <property type="entry name" value="PyrdxlP-dep_Trfase_major"/>
</dbReference>
<dbReference type="RefSeq" id="WP_164908878.1">
    <property type="nucleotide sequence ID" value="NZ_CP019384.1"/>
</dbReference>
<dbReference type="InterPro" id="IPR015422">
    <property type="entry name" value="PyrdxlP-dep_Trfase_small"/>
</dbReference>
<name>A0A410P4Q5_VELA1</name>
<keyword evidence="2 4" id="KW-0032">Aminotransferase</keyword>
<dbReference type="InterPro" id="IPR004839">
    <property type="entry name" value="Aminotransferase_I/II_large"/>
</dbReference>
<gene>
    <name evidence="6" type="ORF">BU251_05290</name>
</gene>
<dbReference type="InterPro" id="IPR004838">
    <property type="entry name" value="NHTrfase_class1_PyrdxlP-BS"/>
</dbReference>
<protein>
    <recommendedName>
        <fullName evidence="4">Aminotransferase</fullName>
        <ecNumber evidence="4">2.6.1.-</ecNumber>
    </recommendedName>
</protein>
<dbReference type="EMBL" id="CP019384">
    <property type="protein sequence ID" value="QAT17185.1"/>
    <property type="molecule type" value="Genomic_DNA"/>
</dbReference>
<organism evidence="6 7">
    <name type="scientific">Velamenicoccus archaeovorus</name>
    <dbReference type="NCBI Taxonomy" id="1930593"/>
    <lineage>
        <taxon>Bacteria</taxon>
        <taxon>Pseudomonadati</taxon>
        <taxon>Candidatus Omnitrophota</taxon>
        <taxon>Candidatus Velamenicoccus</taxon>
    </lineage>
</organism>
<evidence type="ECO:0000313" key="6">
    <source>
        <dbReference type="EMBL" id="QAT17185.1"/>
    </source>
</evidence>
<evidence type="ECO:0000256" key="1">
    <source>
        <dbReference type="ARBA" id="ARBA00001933"/>
    </source>
</evidence>
<dbReference type="NCBIfam" id="NF006756">
    <property type="entry name" value="PRK09276.1"/>
    <property type="match status" value="1"/>
</dbReference>
<keyword evidence="7" id="KW-1185">Reference proteome</keyword>
<dbReference type="InterPro" id="IPR050881">
    <property type="entry name" value="LL-DAP_aminotransferase"/>
</dbReference>
<dbReference type="SUPFAM" id="SSF53383">
    <property type="entry name" value="PLP-dependent transferases"/>
    <property type="match status" value="1"/>
</dbReference>
<comment type="similarity">
    <text evidence="4">Belongs to the class-I pyridoxal-phosphate-dependent aminotransferase family.</text>
</comment>
<dbReference type="Pfam" id="PF00155">
    <property type="entry name" value="Aminotran_1_2"/>
    <property type="match status" value="1"/>
</dbReference>
<proteinExistence type="inferred from homology"/>
<feature type="domain" description="Aminotransferase class I/classII large" evidence="5">
    <location>
        <begin position="33"/>
        <end position="383"/>
    </location>
</feature>
<dbReference type="KEGG" id="vai:BU251_05290"/>
<dbReference type="Gene3D" id="3.90.1150.10">
    <property type="entry name" value="Aspartate Aminotransferase, domain 1"/>
    <property type="match status" value="1"/>
</dbReference>
<evidence type="ECO:0000256" key="3">
    <source>
        <dbReference type="ARBA" id="ARBA00022679"/>
    </source>
</evidence>
<dbReference type="GO" id="GO:0030170">
    <property type="term" value="F:pyridoxal phosphate binding"/>
    <property type="evidence" value="ECO:0007669"/>
    <property type="project" value="InterPro"/>
</dbReference>
<dbReference type="EC" id="2.6.1.-" evidence="4"/>
<sequence length="392" mass="43042">MDIVVSKKLESLPPYLFAEIDAAKRKAKAEGRNIIDLGVGDPDIPTPSFVIEKLYEAARDPRNHRYALDQGMPELREAIADWYRQRFGVTLDPATEVLPLIGSKEGIAHLPIAFLNKGDVTLVPDPGYPPYRNATILADGKPYAMPLRQSNGFLPDLDAVSPAVADKARLMFLNYPNNPTGAVADSAFFEKVVAFAQAHQVVICHDAAYSEVAFDGFRAVSFLETPGAKEVGVEFHSLSKTYNMTGWRLGWVCGHAGVVAALARVKSNIDSGIFQAIQVAGLAALREGSSVVEQNNKIYGERCQVFVDGLNSLGWKAQKPKASFYVWVKLPKKAKSSVEFARILLERANIVATPGVGFGKYGEGYVRFAMTLDKARLQEAVERMKVYLVDQF</sequence>
<dbReference type="AlphaFoldDB" id="A0A410P4Q5"/>
<dbReference type="PROSITE" id="PS00105">
    <property type="entry name" value="AA_TRANSFER_CLASS_1"/>
    <property type="match status" value="1"/>
</dbReference>
<evidence type="ECO:0000256" key="2">
    <source>
        <dbReference type="ARBA" id="ARBA00022576"/>
    </source>
</evidence>
<accession>A0A410P4Q5</accession>
<comment type="cofactor">
    <cofactor evidence="1 4">
        <name>pyridoxal 5'-phosphate</name>
        <dbReference type="ChEBI" id="CHEBI:597326"/>
    </cofactor>
</comment>